<proteinExistence type="predicted"/>
<name>A0ABP0NY23_9DINO</name>
<sequence length="543" mass="60878">MFDMSFKTLNSFLTTKLCKMPSDRVQNILQRPCKCSGGLCYKQFAQGEVLDFLNEFQKLSKQEQDSVLYLACQNSGTNQRREYFFLSKPIGRSCMEQLLGISSHRTDRTGQVDLRFGPRANMRPSELSASVDSFCAILYNSVAEPLPDRQQKTTSSVRVTSRPSDTDHRNSDEGTVFFSEFEDSQQDDEDLMMLLKSNDLSSLVRKYLPPGTIFEMFQFYIGWCSAHNIRAQAPLPGDALVLVKEYISSAEFRQAPVLAMLEDCEYPMATGQAAAVYLRALAANTLPTNELIPLPFHMEDVVEEMMPQPEMDPHPCVVAVLSPTAKIEDYAAKKRKTEWSAGLKKLEGNTQLAKDQFSSSTVADVVSCQVPLTNIMLVTEAMAEKMLNAFMRDCAQDFDAVLLSKPPNFKVEMLTMWQDHVLHMRSQIDIGLQQAEALTQKRGMMVALDLMDDLAQDTFVAFYSETGNPQVFQFATSQVKDKLVVLEETTSAGACDTAPMSLYDLWVRLEKEGAVNMKFTGYSVERPASVQRGEDSDSLLPLS</sequence>
<evidence type="ECO:0000256" key="1">
    <source>
        <dbReference type="SAM" id="MobiDB-lite"/>
    </source>
</evidence>
<comment type="caution">
    <text evidence="2">The sequence shown here is derived from an EMBL/GenBank/DDBJ whole genome shotgun (WGS) entry which is preliminary data.</text>
</comment>
<keyword evidence="3" id="KW-1185">Reference proteome</keyword>
<organism evidence="2 3">
    <name type="scientific">Durusdinium trenchii</name>
    <dbReference type="NCBI Taxonomy" id="1381693"/>
    <lineage>
        <taxon>Eukaryota</taxon>
        <taxon>Sar</taxon>
        <taxon>Alveolata</taxon>
        <taxon>Dinophyceae</taxon>
        <taxon>Suessiales</taxon>
        <taxon>Symbiodiniaceae</taxon>
        <taxon>Durusdinium</taxon>
    </lineage>
</organism>
<feature type="compositionally biased region" description="Low complexity" evidence="1">
    <location>
        <begin position="153"/>
        <end position="162"/>
    </location>
</feature>
<gene>
    <name evidence="2" type="ORF">SCF082_LOCUS34123</name>
</gene>
<reference evidence="2 3" key="1">
    <citation type="submission" date="2024-02" db="EMBL/GenBank/DDBJ databases">
        <authorList>
            <person name="Chen Y."/>
            <person name="Shah S."/>
            <person name="Dougan E. K."/>
            <person name="Thang M."/>
            <person name="Chan C."/>
        </authorList>
    </citation>
    <scope>NUCLEOTIDE SEQUENCE [LARGE SCALE GENOMIC DNA]</scope>
</reference>
<accession>A0ABP0NY23</accession>
<dbReference type="EMBL" id="CAXAMM010031046">
    <property type="protein sequence ID" value="CAK9067404.1"/>
    <property type="molecule type" value="Genomic_DNA"/>
</dbReference>
<dbReference type="Proteomes" id="UP001642464">
    <property type="component" value="Unassembled WGS sequence"/>
</dbReference>
<feature type="region of interest" description="Disordered" evidence="1">
    <location>
        <begin position="149"/>
        <end position="172"/>
    </location>
</feature>
<evidence type="ECO:0000313" key="2">
    <source>
        <dbReference type="EMBL" id="CAK9067404.1"/>
    </source>
</evidence>
<protein>
    <submittedName>
        <fullName evidence="2">Uncharacterized protein</fullName>
    </submittedName>
</protein>
<evidence type="ECO:0000313" key="3">
    <source>
        <dbReference type="Proteomes" id="UP001642464"/>
    </source>
</evidence>